<proteinExistence type="predicted"/>
<feature type="signal peptide" evidence="1">
    <location>
        <begin position="1"/>
        <end position="18"/>
    </location>
</feature>
<accession>A0A6I4VVV9</accession>
<feature type="chain" id="PRO_5026018530" evidence="1">
    <location>
        <begin position="19"/>
        <end position="225"/>
    </location>
</feature>
<dbReference type="OrthoDB" id="8871309at2"/>
<dbReference type="EMBL" id="WUTW01000001">
    <property type="protein sequence ID" value="MXQ62439.1"/>
    <property type="molecule type" value="Genomic_DNA"/>
</dbReference>
<name>A0A6I4VVV9_9ACTN</name>
<dbReference type="AlphaFoldDB" id="A0A6I4VVV9"/>
<organism evidence="2 3">
    <name type="scientific">Actinomadura rayongensis</name>
    <dbReference type="NCBI Taxonomy" id="1429076"/>
    <lineage>
        <taxon>Bacteria</taxon>
        <taxon>Bacillati</taxon>
        <taxon>Actinomycetota</taxon>
        <taxon>Actinomycetes</taxon>
        <taxon>Streptosporangiales</taxon>
        <taxon>Thermomonosporaceae</taxon>
        <taxon>Actinomadura</taxon>
    </lineage>
</organism>
<dbReference type="GO" id="GO:0016787">
    <property type="term" value="F:hydrolase activity"/>
    <property type="evidence" value="ECO:0007669"/>
    <property type="project" value="UniProtKB-KW"/>
</dbReference>
<keyword evidence="3" id="KW-1185">Reference proteome</keyword>
<comment type="caution">
    <text evidence="2">The sequence shown here is derived from an EMBL/GenBank/DDBJ whole genome shotgun (WGS) entry which is preliminary data.</text>
</comment>
<evidence type="ECO:0000313" key="3">
    <source>
        <dbReference type="Proteomes" id="UP000431901"/>
    </source>
</evidence>
<gene>
    <name evidence="2" type="ORF">GQ466_00140</name>
</gene>
<dbReference type="InterPro" id="IPR002918">
    <property type="entry name" value="Lipase_EstA/Esterase_EstB"/>
</dbReference>
<keyword evidence="1" id="KW-0732">Signal</keyword>
<keyword evidence="2" id="KW-0378">Hydrolase</keyword>
<dbReference type="Gene3D" id="3.40.50.1820">
    <property type="entry name" value="alpha/beta hydrolase"/>
    <property type="match status" value="1"/>
</dbReference>
<dbReference type="Proteomes" id="UP000431901">
    <property type="component" value="Unassembled WGS sequence"/>
</dbReference>
<evidence type="ECO:0000313" key="2">
    <source>
        <dbReference type="EMBL" id="MXQ62439.1"/>
    </source>
</evidence>
<evidence type="ECO:0000256" key="1">
    <source>
        <dbReference type="SAM" id="SignalP"/>
    </source>
</evidence>
<sequence length="225" mass="23077">MPLLLVALLAFFPAPARADARNPVLVIGGYAADTTKLEGLRSWLASQGFTAYSMVLLGNPSGTAAIPDSAQAVADKVTQIRQETGAARVDLVGHSMGGLAERHYVKFLGGLGQVGTYVDVGTPEEGDWAGTLCSLYQGCRDMTPGSAFLTQLNTAPAVPAGLPAYHLYTDSGTGEKTALPGATNASIQSFCPGRSVSHADEPVDGATQQLIASALDGGPLATTCP</sequence>
<dbReference type="GO" id="GO:0016042">
    <property type="term" value="P:lipid catabolic process"/>
    <property type="evidence" value="ECO:0007669"/>
    <property type="project" value="InterPro"/>
</dbReference>
<protein>
    <submittedName>
        <fullName evidence="2">Alpha/beta hydrolase</fullName>
    </submittedName>
</protein>
<reference evidence="2 3" key="1">
    <citation type="submission" date="2019-12" db="EMBL/GenBank/DDBJ databases">
        <title>Nocardia macrotermitis sp. nov. and Nocardia aurantia sp. nov., isolated from the gut of the fungus growing-termite Macrotermes natalensis.</title>
        <authorList>
            <person name="Christine B."/>
            <person name="Rene B."/>
        </authorList>
    </citation>
    <scope>NUCLEOTIDE SEQUENCE [LARGE SCALE GENOMIC DNA]</scope>
    <source>
        <strain evidence="2 3">DSM 102126</strain>
    </source>
</reference>
<dbReference type="Pfam" id="PF01674">
    <property type="entry name" value="Lipase_2"/>
    <property type="match status" value="1"/>
</dbReference>
<dbReference type="SUPFAM" id="SSF53474">
    <property type="entry name" value="alpha/beta-Hydrolases"/>
    <property type="match status" value="1"/>
</dbReference>
<dbReference type="InterPro" id="IPR029058">
    <property type="entry name" value="AB_hydrolase_fold"/>
</dbReference>